<keyword evidence="11" id="KW-1185">Reference proteome</keyword>
<dbReference type="OrthoDB" id="3690870at2"/>
<dbReference type="Gene3D" id="1.20.140.10">
    <property type="entry name" value="Butyryl-CoA Dehydrogenase, subunit A, domain 3"/>
    <property type="match status" value="1"/>
</dbReference>
<dbReference type="InterPro" id="IPR046373">
    <property type="entry name" value="Acyl-CoA_Oxase/DH_mid-dom_sf"/>
</dbReference>
<feature type="domain" description="Acyl-CoA oxidase/dehydrogenase middle" evidence="8">
    <location>
        <begin position="176"/>
        <end position="243"/>
    </location>
</feature>
<dbReference type="InterPro" id="IPR036250">
    <property type="entry name" value="AcylCo_DH-like_C"/>
</dbReference>
<evidence type="ECO:0000313" key="11">
    <source>
        <dbReference type="Proteomes" id="UP000326178"/>
    </source>
</evidence>
<dbReference type="KEGG" id="snk:CP967_15220"/>
<dbReference type="Pfam" id="PF00441">
    <property type="entry name" value="Acyl-CoA_dh_1"/>
    <property type="match status" value="1"/>
</dbReference>
<feature type="domain" description="Acyl-CoA dehydrogenase/oxidase N-terminal" evidence="9">
    <location>
        <begin position="40"/>
        <end position="148"/>
    </location>
</feature>
<evidence type="ECO:0000256" key="3">
    <source>
        <dbReference type="ARBA" id="ARBA00022630"/>
    </source>
</evidence>
<evidence type="ECO:0000256" key="6">
    <source>
        <dbReference type="SAM" id="MobiDB-lite"/>
    </source>
</evidence>
<comment type="similarity">
    <text evidence="2 5">Belongs to the acyl-CoA dehydrogenase family.</text>
</comment>
<dbReference type="InterPro" id="IPR006091">
    <property type="entry name" value="Acyl-CoA_Oxase/DH_mid-dom"/>
</dbReference>
<dbReference type="Pfam" id="PF02771">
    <property type="entry name" value="Acyl-CoA_dh_N"/>
    <property type="match status" value="1"/>
</dbReference>
<evidence type="ECO:0000313" key="10">
    <source>
        <dbReference type="EMBL" id="QEU73173.1"/>
    </source>
</evidence>
<dbReference type="InterPro" id="IPR013786">
    <property type="entry name" value="AcylCoA_DH/ox_N"/>
</dbReference>
<feature type="domain" description="Acyl-CoA dehydrogenase/oxidase C-terminal" evidence="7">
    <location>
        <begin position="274"/>
        <end position="405"/>
    </location>
</feature>
<dbReference type="InterPro" id="IPR037069">
    <property type="entry name" value="AcylCoA_DH/ox_N_sf"/>
</dbReference>
<evidence type="ECO:0000256" key="5">
    <source>
        <dbReference type="RuleBase" id="RU362125"/>
    </source>
</evidence>
<proteinExistence type="inferred from homology"/>
<dbReference type="Pfam" id="PF02770">
    <property type="entry name" value="Acyl-CoA_dh_M"/>
    <property type="match status" value="1"/>
</dbReference>
<dbReference type="EMBL" id="CP023702">
    <property type="protein sequence ID" value="QEU73173.1"/>
    <property type="molecule type" value="Genomic_DNA"/>
</dbReference>
<feature type="region of interest" description="Disordered" evidence="6">
    <location>
        <begin position="1"/>
        <end position="44"/>
    </location>
</feature>
<evidence type="ECO:0000259" key="8">
    <source>
        <dbReference type="Pfam" id="PF02770"/>
    </source>
</evidence>
<dbReference type="Proteomes" id="UP000326178">
    <property type="component" value="Chromosome"/>
</dbReference>
<name>A0A5J6FAZ5_9ACTN</name>
<sequence>METLPPDKNSERGMPMLLSPTPPVHAPKDPAADPPTAGRARELAGRVAWPSTAERDAGRRWDEDLFTELTRAPRGPGLTGPLIPVELGGDGLSASEAFALLEGCAEGSRDPGLTLAVVTHAVLAVVPLRAFGTPEQRERYLPRMASGEWPGALSLTQTQGAARTPAVRARPGGPGQPGWVLSGELGLVAGGPRAHHFLVVAAHEDGGRTAFVVDRSTPGLRLREERPAAMRTCAWSRLVMDDCPVPKDAVLGTPGGAPGEVEPLLAALDWVFCGAPWLGVMRALVRDAIRTAGERDVFGSPLTHSQTSRFALADLATRCELAEGLLRRAAARFDAGGRPSLPEAAAARLFVTSAARDAAVTAARLAGPLTARGDRLIERTHRDALFFSATGGGPEVLQPVVAAHLLALGQG</sequence>
<dbReference type="CDD" id="cd00567">
    <property type="entry name" value="ACAD"/>
    <property type="match status" value="1"/>
</dbReference>
<keyword evidence="5" id="KW-0560">Oxidoreductase</keyword>
<gene>
    <name evidence="10" type="ORF">CP967_15220</name>
</gene>
<evidence type="ECO:0000256" key="4">
    <source>
        <dbReference type="ARBA" id="ARBA00022827"/>
    </source>
</evidence>
<dbReference type="PANTHER" id="PTHR43884">
    <property type="entry name" value="ACYL-COA DEHYDROGENASE"/>
    <property type="match status" value="1"/>
</dbReference>
<dbReference type="InterPro" id="IPR009075">
    <property type="entry name" value="AcylCo_DH/oxidase_C"/>
</dbReference>
<dbReference type="SUPFAM" id="SSF47203">
    <property type="entry name" value="Acyl-CoA dehydrogenase C-terminal domain-like"/>
    <property type="match status" value="1"/>
</dbReference>
<dbReference type="AlphaFoldDB" id="A0A5J6FAZ5"/>
<dbReference type="PANTHER" id="PTHR43884:SF12">
    <property type="entry name" value="ISOVALERYL-COA DEHYDROGENASE, MITOCHONDRIAL-RELATED"/>
    <property type="match status" value="1"/>
</dbReference>
<dbReference type="SUPFAM" id="SSF56645">
    <property type="entry name" value="Acyl-CoA dehydrogenase NM domain-like"/>
    <property type="match status" value="1"/>
</dbReference>
<evidence type="ECO:0000259" key="7">
    <source>
        <dbReference type="Pfam" id="PF00441"/>
    </source>
</evidence>
<evidence type="ECO:0000256" key="2">
    <source>
        <dbReference type="ARBA" id="ARBA00009347"/>
    </source>
</evidence>
<dbReference type="Gene3D" id="2.40.110.10">
    <property type="entry name" value="Butyryl-CoA Dehydrogenase, subunit A, domain 2"/>
    <property type="match status" value="1"/>
</dbReference>
<evidence type="ECO:0000256" key="1">
    <source>
        <dbReference type="ARBA" id="ARBA00001974"/>
    </source>
</evidence>
<dbReference type="Gene3D" id="1.10.540.10">
    <property type="entry name" value="Acyl-CoA dehydrogenase/oxidase, N-terminal domain"/>
    <property type="match status" value="1"/>
</dbReference>
<comment type="cofactor">
    <cofactor evidence="1 5">
        <name>FAD</name>
        <dbReference type="ChEBI" id="CHEBI:57692"/>
    </cofactor>
</comment>
<keyword evidence="4 5" id="KW-0274">FAD</keyword>
<keyword evidence="3 5" id="KW-0285">Flavoprotein</keyword>
<dbReference type="GO" id="GO:0050660">
    <property type="term" value="F:flavin adenine dinucleotide binding"/>
    <property type="evidence" value="ECO:0007669"/>
    <property type="project" value="InterPro"/>
</dbReference>
<dbReference type="InterPro" id="IPR009100">
    <property type="entry name" value="AcylCoA_DH/oxidase_NM_dom_sf"/>
</dbReference>
<reference evidence="10 11" key="1">
    <citation type="submission" date="2017-09" db="EMBL/GenBank/DDBJ databases">
        <authorList>
            <person name="Lee N."/>
            <person name="Cho B.-K."/>
        </authorList>
    </citation>
    <scope>NUCLEOTIDE SEQUENCE [LARGE SCALE GENOMIC DNA]</scope>
    <source>
        <strain evidence="10 11">ATCC 12769</strain>
    </source>
</reference>
<dbReference type="GO" id="GO:0003995">
    <property type="term" value="F:acyl-CoA dehydrogenase activity"/>
    <property type="evidence" value="ECO:0007669"/>
    <property type="project" value="TreeGrafter"/>
</dbReference>
<organism evidence="10 11">
    <name type="scientific">Streptomyces nitrosporeus</name>
    <dbReference type="NCBI Taxonomy" id="28894"/>
    <lineage>
        <taxon>Bacteria</taxon>
        <taxon>Bacillati</taxon>
        <taxon>Actinomycetota</taxon>
        <taxon>Actinomycetes</taxon>
        <taxon>Kitasatosporales</taxon>
        <taxon>Streptomycetaceae</taxon>
        <taxon>Streptomyces</taxon>
    </lineage>
</organism>
<evidence type="ECO:0000259" key="9">
    <source>
        <dbReference type="Pfam" id="PF02771"/>
    </source>
</evidence>
<protein>
    <submittedName>
        <fullName evidence="10">Acyl-CoA dehydrogenase family protein</fullName>
    </submittedName>
</protein>
<accession>A0A5J6FAZ5</accession>